<protein>
    <recommendedName>
        <fullName evidence="7">Flagellar protein</fullName>
    </recommendedName>
</protein>
<feature type="transmembrane region" description="Helical" evidence="7">
    <location>
        <begin position="20"/>
        <end position="39"/>
    </location>
</feature>
<gene>
    <name evidence="8" type="primary">fliO</name>
    <name evidence="8" type="ORF">CHH28_18745</name>
</gene>
<evidence type="ECO:0000256" key="7">
    <source>
        <dbReference type="RuleBase" id="RU362064"/>
    </source>
</evidence>
<evidence type="ECO:0000256" key="4">
    <source>
        <dbReference type="ARBA" id="ARBA00023136"/>
    </source>
</evidence>
<dbReference type="PANTHER" id="PTHR38766:SF1">
    <property type="entry name" value="FLAGELLAR PROTEIN FLIO"/>
    <property type="match status" value="1"/>
</dbReference>
<accession>A0A222FP64</accession>
<name>A0A222FP64_9GAMM</name>
<dbReference type="InterPro" id="IPR022781">
    <property type="entry name" value="Flagellar_biosynth_FliO"/>
</dbReference>
<dbReference type="AlphaFoldDB" id="A0A222FP64"/>
<dbReference type="InterPro" id="IPR052205">
    <property type="entry name" value="FliO/MopB"/>
</dbReference>
<keyword evidence="4 7" id="KW-0472">Membrane</keyword>
<evidence type="ECO:0000256" key="3">
    <source>
        <dbReference type="ARBA" id="ARBA00022989"/>
    </source>
</evidence>
<dbReference type="Pfam" id="PF04347">
    <property type="entry name" value="FliO"/>
    <property type="match status" value="1"/>
</dbReference>
<dbReference type="GO" id="GO:0009425">
    <property type="term" value="C:bacterial-type flagellum basal body"/>
    <property type="evidence" value="ECO:0007669"/>
    <property type="project" value="UniProtKB-SubCell"/>
</dbReference>
<dbReference type="Proteomes" id="UP000202440">
    <property type="component" value="Chromosome"/>
</dbReference>
<dbReference type="GO" id="GO:0044781">
    <property type="term" value="P:bacterial-type flagellum organization"/>
    <property type="evidence" value="ECO:0007669"/>
    <property type="project" value="UniProtKB-UniRule"/>
</dbReference>
<evidence type="ECO:0000256" key="1">
    <source>
        <dbReference type="ARBA" id="ARBA00022475"/>
    </source>
</evidence>
<keyword evidence="9" id="KW-1185">Reference proteome</keyword>
<keyword evidence="8" id="KW-0969">Cilium</keyword>
<dbReference type="PANTHER" id="PTHR38766">
    <property type="entry name" value="FLAGELLAR PROTEIN FLIO"/>
    <property type="match status" value="1"/>
</dbReference>
<keyword evidence="8" id="KW-0282">Flagellum</keyword>
<dbReference type="EMBL" id="CP022530">
    <property type="protein sequence ID" value="ASP40580.1"/>
    <property type="molecule type" value="Genomic_DNA"/>
</dbReference>
<evidence type="ECO:0000313" key="9">
    <source>
        <dbReference type="Proteomes" id="UP000202440"/>
    </source>
</evidence>
<organism evidence="8 9">
    <name type="scientific">Bacterioplanes sanyensis</name>
    <dbReference type="NCBI Taxonomy" id="1249553"/>
    <lineage>
        <taxon>Bacteria</taxon>
        <taxon>Pseudomonadati</taxon>
        <taxon>Pseudomonadota</taxon>
        <taxon>Gammaproteobacteria</taxon>
        <taxon>Oceanospirillales</taxon>
        <taxon>Oceanospirillaceae</taxon>
        <taxon>Bacterioplanes</taxon>
    </lineage>
</organism>
<keyword evidence="3 7" id="KW-1133">Transmembrane helix</keyword>
<proteinExistence type="inferred from homology"/>
<keyword evidence="5 7" id="KW-0975">Bacterial flagellum</keyword>
<evidence type="ECO:0000256" key="5">
    <source>
        <dbReference type="ARBA" id="ARBA00023143"/>
    </source>
</evidence>
<evidence type="ECO:0000256" key="6">
    <source>
        <dbReference type="ARBA" id="ARBA00037937"/>
    </source>
</evidence>
<reference evidence="8 9" key="1">
    <citation type="submission" date="2017-07" db="EMBL/GenBank/DDBJ databases">
        <title>Annotated genome sequence of Bacterioplanes sanyensis isolated from Red Sea.</title>
        <authorList>
            <person name="Rehman Z.U."/>
        </authorList>
    </citation>
    <scope>NUCLEOTIDE SEQUENCE [LARGE SCALE GENOMIC DNA]</scope>
    <source>
        <strain evidence="8 9">NV9</strain>
    </source>
</reference>
<dbReference type="NCBIfam" id="TIGR03500">
    <property type="entry name" value="FliO_TIGR"/>
    <property type="match status" value="1"/>
</dbReference>
<keyword evidence="2 7" id="KW-0812">Transmembrane</keyword>
<comment type="similarity">
    <text evidence="6 7">Belongs to the FliO/MopB family.</text>
</comment>
<evidence type="ECO:0000256" key="2">
    <source>
        <dbReference type="ARBA" id="ARBA00022692"/>
    </source>
</evidence>
<dbReference type="KEGG" id="bsan:CHH28_18745"/>
<evidence type="ECO:0000313" key="8">
    <source>
        <dbReference type="EMBL" id="ASP40580.1"/>
    </source>
</evidence>
<sequence length="117" mass="12250">MAVASDGSPAAPDPWASAGQVAMFLLLTIGLIFLLAWLATKAKAIRPMGGSQVIRPVATLALGVKEKVALVQVGEKQILLGITAQQITPLAEFDEPIIVADETSPTFAEVLKKAVRS</sequence>
<comment type="subcellular location">
    <subcellularLocation>
        <location evidence="7">Cell membrane</location>
    </subcellularLocation>
    <subcellularLocation>
        <location evidence="7">Bacterial flagellum basal body</location>
    </subcellularLocation>
</comment>
<keyword evidence="8" id="KW-0966">Cell projection</keyword>
<dbReference type="GO" id="GO:0005886">
    <property type="term" value="C:plasma membrane"/>
    <property type="evidence" value="ECO:0007669"/>
    <property type="project" value="UniProtKB-SubCell"/>
</dbReference>
<keyword evidence="1 7" id="KW-1003">Cell membrane</keyword>